<evidence type="ECO:0000313" key="10">
    <source>
        <dbReference type="WBParaSite" id="DME_0000524001-mRNA-1"/>
    </source>
</evidence>
<feature type="domain" description="AMP-binding enzyme C-terminal" evidence="6">
    <location>
        <begin position="438"/>
        <end position="501"/>
    </location>
</feature>
<dbReference type="Proteomes" id="UP000274756">
    <property type="component" value="Unassembled WGS sequence"/>
</dbReference>
<dbReference type="GO" id="GO:0005777">
    <property type="term" value="C:peroxisome"/>
    <property type="evidence" value="ECO:0007669"/>
    <property type="project" value="UniProtKB-SubCell"/>
</dbReference>
<sequence length="511" mass="57168">MIEYSQQLFHIQILEAAQRFGNDIALTDEQIGKNLTFIELHELSYKFASGLLSLGAMKGDVLCVALENCPEYAIIFLGSALIGCTISGINPESTIYELENYIDIINDVKFLISSADNYETVKNFIGRLALIIIDKNPCQEGFDFMGLIYKSEPNYSLNELYPISLDDTLITPFSSGTTGAPKCVELSHRNFNASTAILKKAFFDELSRSNRRATIAILPFHHGSGFWALCFCLLEGHRTIIIRRFRPSIMMHCIDEYKVDTLNVVPSIISYLCKSIENRNKWNISSLTTVLCGSAPLGKQLSKLFLQLFPGVKNLIQGYGMTELVVLSHITPIDTPMREEKYFGSCGKLMHGFQAKLIHSESRKEINVPNEIGELLLKSEAIMKGYLNNRAATDNAIDTEGWLHTGDVAYYNEEGYYFIVDRLKDLIKVNGLQVCPSELEDLLKSHPNIADAAVIGIPDEDHGQVGLHHLNILFAERVAPFKYLKGGIQIIESLPKTSNGKIKRQELIDLG</sequence>
<evidence type="ECO:0000313" key="8">
    <source>
        <dbReference type="Proteomes" id="UP000038040"/>
    </source>
</evidence>
<dbReference type="InterPro" id="IPR042099">
    <property type="entry name" value="ANL_N_sf"/>
</dbReference>
<dbReference type="EMBL" id="UYYG01001175">
    <property type="protein sequence ID" value="VDN59066.1"/>
    <property type="molecule type" value="Genomic_DNA"/>
</dbReference>
<dbReference type="Pfam" id="PF13193">
    <property type="entry name" value="AMP-binding_C"/>
    <property type="match status" value="1"/>
</dbReference>
<evidence type="ECO:0000313" key="9">
    <source>
        <dbReference type="Proteomes" id="UP000274756"/>
    </source>
</evidence>
<keyword evidence="3" id="KW-0436">Ligase</keyword>
<evidence type="ECO:0000256" key="1">
    <source>
        <dbReference type="ARBA" id="ARBA00004275"/>
    </source>
</evidence>
<dbReference type="STRING" id="318479.A0A0N4UD56"/>
<dbReference type="InterPro" id="IPR045851">
    <property type="entry name" value="AMP-bd_C_sf"/>
</dbReference>
<dbReference type="PANTHER" id="PTHR24096:SF149">
    <property type="entry name" value="AMP-BINDING DOMAIN-CONTAINING PROTEIN-RELATED"/>
    <property type="match status" value="1"/>
</dbReference>
<name>A0A0N4UD56_DRAME</name>
<evidence type="ECO:0000256" key="4">
    <source>
        <dbReference type="ARBA" id="ARBA00023140"/>
    </source>
</evidence>
<dbReference type="Gene3D" id="3.40.50.12780">
    <property type="entry name" value="N-terminal domain of ligase-like"/>
    <property type="match status" value="1"/>
</dbReference>
<protein>
    <submittedName>
        <fullName evidence="10">AMP-binding domain-containing protein</fullName>
    </submittedName>
</protein>
<dbReference type="Proteomes" id="UP000038040">
    <property type="component" value="Unplaced"/>
</dbReference>
<reference evidence="10" key="1">
    <citation type="submission" date="2017-02" db="UniProtKB">
        <authorList>
            <consortium name="WormBaseParasite"/>
        </authorList>
    </citation>
    <scope>IDENTIFICATION</scope>
</reference>
<keyword evidence="9" id="KW-1185">Reference proteome</keyword>
<evidence type="ECO:0000313" key="7">
    <source>
        <dbReference type="EMBL" id="VDN59066.1"/>
    </source>
</evidence>
<comment type="subcellular location">
    <subcellularLocation>
        <location evidence="1">Peroxisome</location>
    </subcellularLocation>
</comment>
<dbReference type="InterPro" id="IPR000873">
    <property type="entry name" value="AMP-dep_synth/lig_dom"/>
</dbReference>
<evidence type="ECO:0000256" key="2">
    <source>
        <dbReference type="ARBA" id="ARBA00006432"/>
    </source>
</evidence>
<accession>A0A0N4UD56</accession>
<dbReference type="Gene3D" id="3.30.300.30">
    <property type="match status" value="1"/>
</dbReference>
<dbReference type="OrthoDB" id="10253869at2759"/>
<proteinExistence type="inferred from homology"/>
<dbReference type="SUPFAM" id="SSF56801">
    <property type="entry name" value="Acetyl-CoA synthetase-like"/>
    <property type="match status" value="1"/>
</dbReference>
<evidence type="ECO:0000256" key="3">
    <source>
        <dbReference type="ARBA" id="ARBA00022598"/>
    </source>
</evidence>
<dbReference type="WBParaSite" id="DME_0000524001-mRNA-1">
    <property type="protein sequence ID" value="DME_0000524001-mRNA-1"/>
    <property type="gene ID" value="DME_0000524001"/>
</dbReference>
<dbReference type="GO" id="GO:0016405">
    <property type="term" value="F:CoA-ligase activity"/>
    <property type="evidence" value="ECO:0007669"/>
    <property type="project" value="TreeGrafter"/>
</dbReference>
<dbReference type="AlphaFoldDB" id="A0A0N4UD56"/>
<evidence type="ECO:0000259" key="5">
    <source>
        <dbReference type="Pfam" id="PF00501"/>
    </source>
</evidence>
<keyword evidence="4" id="KW-0576">Peroxisome</keyword>
<organism evidence="8 10">
    <name type="scientific">Dracunculus medinensis</name>
    <name type="common">Guinea worm</name>
    <dbReference type="NCBI Taxonomy" id="318479"/>
    <lineage>
        <taxon>Eukaryota</taxon>
        <taxon>Metazoa</taxon>
        <taxon>Ecdysozoa</taxon>
        <taxon>Nematoda</taxon>
        <taxon>Chromadorea</taxon>
        <taxon>Rhabditida</taxon>
        <taxon>Spirurina</taxon>
        <taxon>Dracunculoidea</taxon>
        <taxon>Dracunculidae</taxon>
        <taxon>Dracunculus</taxon>
    </lineage>
</organism>
<evidence type="ECO:0000259" key="6">
    <source>
        <dbReference type="Pfam" id="PF13193"/>
    </source>
</evidence>
<comment type="similarity">
    <text evidence="2">Belongs to the ATP-dependent AMP-binding enzyme family.</text>
</comment>
<gene>
    <name evidence="7" type="ORF">DME_LOCUS9039</name>
</gene>
<dbReference type="InterPro" id="IPR025110">
    <property type="entry name" value="AMP-bd_C"/>
</dbReference>
<feature type="domain" description="AMP-dependent synthetase/ligase" evidence="5">
    <location>
        <begin position="15"/>
        <end position="387"/>
    </location>
</feature>
<dbReference type="Pfam" id="PF00501">
    <property type="entry name" value="AMP-binding"/>
    <property type="match status" value="1"/>
</dbReference>
<reference evidence="7 9" key="2">
    <citation type="submission" date="2018-11" db="EMBL/GenBank/DDBJ databases">
        <authorList>
            <consortium name="Pathogen Informatics"/>
        </authorList>
    </citation>
    <scope>NUCLEOTIDE SEQUENCE [LARGE SCALE GENOMIC DNA]</scope>
</reference>
<dbReference type="PANTHER" id="PTHR24096">
    <property type="entry name" value="LONG-CHAIN-FATTY-ACID--COA LIGASE"/>
    <property type="match status" value="1"/>
</dbReference>